<dbReference type="NCBIfam" id="NF003793">
    <property type="entry name" value="PRK05382.1"/>
    <property type="match status" value="1"/>
</dbReference>
<dbReference type="PROSITE" id="PS00788">
    <property type="entry name" value="CHORISMATE_SYNTHASE_2"/>
    <property type="match status" value="1"/>
</dbReference>
<comment type="function">
    <text evidence="8">Catalyzes the last common step of the biosynthesis of aromatic amino acids, produced via the shikimic acid pathway.</text>
</comment>
<dbReference type="InterPro" id="IPR000453">
    <property type="entry name" value="Chorismate_synth"/>
</dbReference>
<evidence type="ECO:0000256" key="8">
    <source>
        <dbReference type="ARBA" id="ARBA00053861"/>
    </source>
</evidence>
<feature type="signal peptide" evidence="10">
    <location>
        <begin position="1"/>
        <end position="29"/>
    </location>
</feature>
<dbReference type="SUPFAM" id="SSF103263">
    <property type="entry name" value="Chorismate synthase, AroC"/>
    <property type="match status" value="1"/>
</dbReference>
<dbReference type="Proteomes" id="UP001530377">
    <property type="component" value="Unassembled WGS sequence"/>
</dbReference>
<evidence type="ECO:0000256" key="5">
    <source>
        <dbReference type="ARBA" id="ARBA00022605"/>
    </source>
</evidence>
<name>A0ABD3SFP8_9STRA</name>
<dbReference type="GO" id="GO:0004107">
    <property type="term" value="F:chorismate synthase activity"/>
    <property type="evidence" value="ECO:0007669"/>
    <property type="project" value="UniProtKB-EC"/>
</dbReference>
<keyword evidence="10" id="KW-0732">Signal</keyword>
<dbReference type="InterPro" id="IPR035904">
    <property type="entry name" value="Chorismate_synth_AroC_sf"/>
</dbReference>
<dbReference type="EMBL" id="JALLPB020000039">
    <property type="protein sequence ID" value="KAL3823370.1"/>
    <property type="molecule type" value="Genomic_DNA"/>
</dbReference>
<evidence type="ECO:0000256" key="10">
    <source>
        <dbReference type="SAM" id="SignalP"/>
    </source>
</evidence>
<dbReference type="Pfam" id="PF01264">
    <property type="entry name" value="Chorismate_synt"/>
    <property type="match status" value="1"/>
</dbReference>
<evidence type="ECO:0000313" key="11">
    <source>
        <dbReference type="EMBL" id="KAL3823370.1"/>
    </source>
</evidence>
<evidence type="ECO:0000313" key="12">
    <source>
        <dbReference type="Proteomes" id="UP001530377"/>
    </source>
</evidence>
<comment type="pathway">
    <text evidence="2 9">Metabolic intermediate biosynthesis; chorismate biosynthesis; chorismate from D-erythrose 4-phosphate and phosphoenolpyruvate: step 7/7.</text>
</comment>
<comment type="caution">
    <text evidence="11">The sequence shown here is derived from an EMBL/GenBank/DDBJ whole genome shotgun (WGS) entry which is preliminary data.</text>
</comment>
<dbReference type="Gene3D" id="3.60.150.10">
    <property type="entry name" value="Chorismate synthase AroC"/>
    <property type="match status" value="1"/>
</dbReference>
<proteinExistence type="inferred from homology"/>
<dbReference type="HAMAP" id="MF_00300">
    <property type="entry name" value="Chorismate_synth"/>
    <property type="match status" value="1"/>
</dbReference>
<keyword evidence="6 9" id="KW-0057">Aromatic amino acid biosynthesis</keyword>
<comment type="similarity">
    <text evidence="3 9">Belongs to the chorismate synthase family.</text>
</comment>
<dbReference type="NCBIfam" id="TIGR00033">
    <property type="entry name" value="aroC"/>
    <property type="match status" value="1"/>
</dbReference>
<dbReference type="CDD" id="cd07304">
    <property type="entry name" value="Chorismate_synthase"/>
    <property type="match status" value="1"/>
</dbReference>
<dbReference type="InterPro" id="IPR020541">
    <property type="entry name" value="Chorismate_synthase_CS"/>
</dbReference>
<evidence type="ECO:0000256" key="9">
    <source>
        <dbReference type="RuleBase" id="RU000605"/>
    </source>
</evidence>
<reference evidence="11 12" key="1">
    <citation type="submission" date="2024-10" db="EMBL/GenBank/DDBJ databases">
        <title>Updated reference genomes for cyclostephanoid diatoms.</title>
        <authorList>
            <person name="Roberts W.R."/>
            <person name="Alverson A.J."/>
        </authorList>
    </citation>
    <scope>NUCLEOTIDE SEQUENCE [LARGE SCALE GENOMIC DNA]</scope>
    <source>
        <strain evidence="11 12">AJA228-03</strain>
    </source>
</reference>
<comment type="cofactor">
    <cofactor evidence="9">
        <name>FMNH2</name>
        <dbReference type="ChEBI" id="CHEBI:57618"/>
    </cofactor>
    <text evidence="9">Reduced FMN (FMNH(2)).</text>
</comment>
<gene>
    <name evidence="11" type="ORF">ACHAXA_008865</name>
</gene>
<dbReference type="AlphaFoldDB" id="A0ABD3SFP8"/>
<dbReference type="EC" id="4.2.3.5" evidence="4 9"/>
<evidence type="ECO:0000256" key="2">
    <source>
        <dbReference type="ARBA" id="ARBA00005044"/>
    </source>
</evidence>
<dbReference type="PANTHER" id="PTHR21085">
    <property type="entry name" value="CHORISMATE SYNTHASE"/>
    <property type="match status" value="1"/>
</dbReference>
<evidence type="ECO:0000256" key="7">
    <source>
        <dbReference type="ARBA" id="ARBA00023239"/>
    </source>
</evidence>
<dbReference type="PROSITE" id="PS00787">
    <property type="entry name" value="CHORISMATE_SYNTHASE_1"/>
    <property type="match status" value="1"/>
</dbReference>
<evidence type="ECO:0000256" key="3">
    <source>
        <dbReference type="ARBA" id="ARBA00008014"/>
    </source>
</evidence>
<sequence length="444" mass="47813">MKNLNQIHREAKTMRLIFIGLLLAPEASAFTLTMGTGNTFGRIFRISTWGESHGGGVGVTLDGCPPRIPITREEIQIDLDRRRPGQSRITTPRNEKDSVEILSGLNAEDVTLGTPLAMLVRNEDQRSSDYLENDMSVAYRPSHADATYDAKYGVRAIAGGGRSSARETIGRVAAGAVARKILRLYNGIEVLAYVSKVQEIEATNVDHDTFTMEDVDSNIVRCPDGPSAERMLERIDVIRKSGNSVGGVVTCVVRNVPAGLGSPVFDKLEADLAKACMSIPAAKGFESGDGFAGTLLTGIEHNDEFYIDPVTGATRTRTNRSGGIQGGISNGENIVVHVAFKPTSTIAKAQNTVTRDGQEVELRGKGRHDPCVLPRAVPMVEAMVALTICDALMCQKAQCELFQNDSPVEELPNPMGTTAHRMGGPRERVLATGSGPIGLRIDEE</sequence>
<keyword evidence="12" id="KW-1185">Reference proteome</keyword>
<dbReference type="PROSITE" id="PS00789">
    <property type="entry name" value="CHORISMATE_SYNTHASE_3"/>
    <property type="match status" value="1"/>
</dbReference>
<organism evidence="11 12">
    <name type="scientific">Cyclostephanos tholiformis</name>
    <dbReference type="NCBI Taxonomy" id="382380"/>
    <lineage>
        <taxon>Eukaryota</taxon>
        <taxon>Sar</taxon>
        <taxon>Stramenopiles</taxon>
        <taxon>Ochrophyta</taxon>
        <taxon>Bacillariophyta</taxon>
        <taxon>Coscinodiscophyceae</taxon>
        <taxon>Thalassiosirophycidae</taxon>
        <taxon>Stephanodiscales</taxon>
        <taxon>Stephanodiscaceae</taxon>
        <taxon>Cyclostephanos</taxon>
    </lineage>
</organism>
<keyword evidence="7 9" id="KW-0456">Lyase</keyword>
<feature type="chain" id="PRO_5044766932" description="Chorismate synthase" evidence="10">
    <location>
        <begin position="30"/>
        <end position="444"/>
    </location>
</feature>
<comment type="catalytic activity">
    <reaction evidence="1 9">
        <text>5-O-(1-carboxyvinyl)-3-phosphoshikimate = chorismate + phosphate</text>
        <dbReference type="Rhea" id="RHEA:21020"/>
        <dbReference type="ChEBI" id="CHEBI:29748"/>
        <dbReference type="ChEBI" id="CHEBI:43474"/>
        <dbReference type="ChEBI" id="CHEBI:57701"/>
        <dbReference type="EC" id="4.2.3.5"/>
    </reaction>
</comment>
<dbReference type="FunFam" id="3.60.150.10:FF:000003">
    <property type="entry name" value="Chorismate synthase"/>
    <property type="match status" value="1"/>
</dbReference>
<protein>
    <recommendedName>
        <fullName evidence="4 9">Chorismate synthase</fullName>
        <ecNumber evidence="4 9">4.2.3.5</ecNumber>
    </recommendedName>
</protein>
<keyword evidence="5 9" id="KW-0028">Amino-acid biosynthesis</keyword>
<evidence type="ECO:0000256" key="1">
    <source>
        <dbReference type="ARBA" id="ARBA00001852"/>
    </source>
</evidence>
<dbReference type="GO" id="GO:0008652">
    <property type="term" value="P:amino acid biosynthetic process"/>
    <property type="evidence" value="ECO:0007669"/>
    <property type="project" value="UniProtKB-KW"/>
</dbReference>
<dbReference type="PANTHER" id="PTHR21085:SF0">
    <property type="entry name" value="CHORISMATE SYNTHASE"/>
    <property type="match status" value="1"/>
</dbReference>
<evidence type="ECO:0000256" key="6">
    <source>
        <dbReference type="ARBA" id="ARBA00023141"/>
    </source>
</evidence>
<evidence type="ECO:0000256" key="4">
    <source>
        <dbReference type="ARBA" id="ARBA00013036"/>
    </source>
</evidence>
<dbReference type="GO" id="GO:0009073">
    <property type="term" value="P:aromatic amino acid family biosynthetic process"/>
    <property type="evidence" value="ECO:0007669"/>
    <property type="project" value="UniProtKB-KW"/>
</dbReference>
<accession>A0ABD3SFP8</accession>